<protein>
    <submittedName>
        <fullName evidence="2">Uncharacterized protein</fullName>
    </submittedName>
</protein>
<feature type="transmembrane region" description="Helical" evidence="1">
    <location>
        <begin position="189"/>
        <end position="212"/>
    </location>
</feature>
<evidence type="ECO:0000313" key="2">
    <source>
        <dbReference type="EMBL" id="CAE0714386.1"/>
    </source>
</evidence>
<keyword evidence="1" id="KW-0472">Membrane</keyword>
<keyword evidence="1" id="KW-1133">Transmembrane helix</keyword>
<feature type="transmembrane region" description="Helical" evidence="1">
    <location>
        <begin position="17"/>
        <end position="37"/>
    </location>
</feature>
<dbReference type="GO" id="GO:0005254">
    <property type="term" value="F:chloride channel activity"/>
    <property type="evidence" value="ECO:0007669"/>
    <property type="project" value="InterPro"/>
</dbReference>
<feature type="transmembrane region" description="Helical" evidence="1">
    <location>
        <begin position="426"/>
        <end position="449"/>
    </location>
</feature>
<evidence type="ECO:0000256" key="1">
    <source>
        <dbReference type="SAM" id="Phobius"/>
    </source>
</evidence>
<dbReference type="AlphaFoldDB" id="A0A7S4AGT7"/>
<keyword evidence="1" id="KW-0812">Transmembrane</keyword>
<proteinExistence type="predicted"/>
<sequence length="501" mass="57339">MRGFRRIILVYSGSSLVLLYFLGAISIYTSGVLAVGASTNRRRRQGYQYFSLLSQRQQPPRDPNPPPTIEDLEEQATINNEIIDVVLDQILGVNGGVIIDRYIPSRIWLWQQWYSSVFSNAMRNTCWKMMTSFGVCCVLRRTIFGDWKVWRHPSRYAHILQTKDPTAFAATLLQALDFFHAIWKNLLPLTTLVLTFFVAQAYNFWVSVYLLCRDIQGRLSDIELVLATHVGRNNLSHWTLNRPPPGRYRGAIGRRKDDVVVTSYTPDAEEFLKDVTHQLRAFHVLFWASQARRFRILLTDRGLSRLVAKGILTQREKESLDLQLGVPRTQKHWILLESVALKCKESQQQQGSSSRSRRPRRRRRAVLEGGNGLEQCLLDKICSLRTSCNRITNQIVGRMPLSYVQFVQILVDSFLFLAPISQYKELGIWAVLSTGILAIFYSGLLDLAYDFLDPLMDDKEYKGSGNNGDDHCAVYFDLSVLIRESTAAAHRWINAGSKLGR</sequence>
<accession>A0A7S4AGT7</accession>
<reference evidence="2" key="1">
    <citation type="submission" date="2021-01" db="EMBL/GenBank/DDBJ databases">
        <authorList>
            <person name="Corre E."/>
            <person name="Pelletier E."/>
            <person name="Niang G."/>
            <person name="Scheremetjew M."/>
            <person name="Finn R."/>
            <person name="Kale V."/>
            <person name="Holt S."/>
            <person name="Cochrane G."/>
            <person name="Meng A."/>
            <person name="Brown T."/>
            <person name="Cohen L."/>
        </authorList>
    </citation>
    <scope>NUCLEOTIDE SEQUENCE</scope>
    <source>
        <strain evidence="2">10249 10 AB</strain>
    </source>
</reference>
<dbReference type="EMBL" id="HBIX01009337">
    <property type="protein sequence ID" value="CAE0714386.1"/>
    <property type="molecule type" value="Transcribed_RNA"/>
</dbReference>
<organism evidence="2">
    <name type="scientific">Pseudo-nitzschia australis</name>
    <dbReference type="NCBI Taxonomy" id="44445"/>
    <lineage>
        <taxon>Eukaryota</taxon>
        <taxon>Sar</taxon>
        <taxon>Stramenopiles</taxon>
        <taxon>Ochrophyta</taxon>
        <taxon>Bacillariophyta</taxon>
        <taxon>Bacillariophyceae</taxon>
        <taxon>Bacillariophycidae</taxon>
        <taxon>Bacillariales</taxon>
        <taxon>Bacillariaceae</taxon>
        <taxon>Pseudo-nitzschia</taxon>
    </lineage>
</organism>
<gene>
    <name evidence="2" type="ORF">PAUS00366_LOCUS7138</name>
</gene>
<name>A0A7S4AGT7_9STRA</name>